<evidence type="ECO:0000256" key="1">
    <source>
        <dbReference type="ARBA" id="ARBA00001966"/>
    </source>
</evidence>
<dbReference type="Proteomes" id="UP000242645">
    <property type="component" value="Chromosome"/>
</dbReference>
<dbReference type="CDD" id="cd21117">
    <property type="entry name" value="Twitch_MoaA"/>
    <property type="match status" value="1"/>
</dbReference>
<comment type="cofactor">
    <cofactor evidence="1">
        <name>[4Fe-4S] cluster</name>
        <dbReference type="ChEBI" id="CHEBI:49883"/>
    </cofactor>
</comment>
<keyword evidence="15" id="KW-1185">Reference proteome</keyword>
<dbReference type="InterPro" id="IPR013483">
    <property type="entry name" value="MoaA"/>
</dbReference>
<dbReference type="AlphaFoldDB" id="A0A1J1DQ68"/>
<evidence type="ECO:0000313" key="14">
    <source>
        <dbReference type="EMBL" id="BAV91983.1"/>
    </source>
</evidence>
<evidence type="ECO:0000256" key="10">
    <source>
        <dbReference type="ARBA" id="ARBA00023150"/>
    </source>
</evidence>
<dbReference type="GO" id="GO:0051539">
    <property type="term" value="F:4 iron, 4 sulfur cluster binding"/>
    <property type="evidence" value="ECO:0007669"/>
    <property type="project" value="UniProtKB-KW"/>
</dbReference>
<dbReference type="EC" id="4.1.99.22" evidence="2"/>
<dbReference type="SFLD" id="SFLDS00029">
    <property type="entry name" value="Radical_SAM"/>
    <property type="match status" value="1"/>
</dbReference>
<dbReference type="Gene3D" id="3.20.20.70">
    <property type="entry name" value="Aldolase class I"/>
    <property type="match status" value="1"/>
</dbReference>
<keyword evidence="10" id="KW-0501">Molybdenum cofactor biosynthesis</keyword>
<dbReference type="CDD" id="cd01335">
    <property type="entry name" value="Radical_SAM"/>
    <property type="match status" value="1"/>
</dbReference>
<dbReference type="PROSITE" id="PS01305">
    <property type="entry name" value="MOAA_NIFB_PQQE"/>
    <property type="match status" value="1"/>
</dbReference>
<name>A0A1J1DQ68_9BACT</name>
<dbReference type="KEGG" id="dtr:RSDT_0471"/>
<dbReference type="InterPro" id="IPR058240">
    <property type="entry name" value="rSAM_sf"/>
</dbReference>
<keyword evidence="3" id="KW-0004">4Fe-4S</keyword>
<dbReference type="SFLD" id="SFLDG01386">
    <property type="entry name" value="main_SPASM_domain-containing"/>
    <property type="match status" value="1"/>
</dbReference>
<dbReference type="PANTHER" id="PTHR22960:SF0">
    <property type="entry name" value="MOLYBDENUM COFACTOR BIOSYNTHESIS PROTEIN 1"/>
    <property type="match status" value="1"/>
</dbReference>
<dbReference type="GO" id="GO:0061799">
    <property type="term" value="F:cyclic pyranopterin monophosphate synthase activity"/>
    <property type="evidence" value="ECO:0007669"/>
    <property type="project" value="TreeGrafter"/>
</dbReference>
<evidence type="ECO:0000256" key="4">
    <source>
        <dbReference type="ARBA" id="ARBA00022691"/>
    </source>
</evidence>
<evidence type="ECO:0000313" key="15">
    <source>
        <dbReference type="Proteomes" id="UP000242645"/>
    </source>
</evidence>
<comment type="catalytic activity">
    <reaction evidence="12">
        <text>GTP + AH2 + S-adenosyl-L-methionine = (8S)-3',8-cyclo-7,8-dihydroguanosine 5'-triphosphate + 5'-deoxyadenosine + L-methionine + A + H(+)</text>
        <dbReference type="Rhea" id="RHEA:49576"/>
        <dbReference type="ChEBI" id="CHEBI:13193"/>
        <dbReference type="ChEBI" id="CHEBI:15378"/>
        <dbReference type="ChEBI" id="CHEBI:17319"/>
        <dbReference type="ChEBI" id="CHEBI:17499"/>
        <dbReference type="ChEBI" id="CHEBI:37565"/>
        <dbReference type="ChEBI" id="CHEBI:57844"/>
        <dbReference type="ChEBI" id="CHEBI:59789"/>
        <dbReference type="ChEBI" id="CHEBI:131766"/>
        <dbReference type="EC" id="4.1.99.22"/>
    </reaction>
</comment>
<dbReference type="InterPro" id="IPR000385">
    <property type="entry name" value="MoaA_NifB_PqqE_Fe-S-bd_CS"/>
</dbReference>
<evidence type="ECO:0000256" key="8">
    <source>
        <dbReference type="ARBA" id="ARBA00023014"/>
    </source>
</evidence>
<dbReference type="InterPro" id="IPR010505">
    <property type="entry name" value="MoaA_twitch"/>
</dbReference>
<feature type="domain" description="Radical SAM core" evidence="13">
    <location>
        <begin position="7"/>
        <end position="233"/>
    </location>
</feature>
<dbReference type="OrthoDB" id="9763993at2"/>
<dbReference type="NCBIfam" id="TIGR02666">
    <property type="entry name" value="moaA"/>
    <property type="match status" value="1"/>
</dbReference>
<dbReference type="PROSITE" id="PS51918">
    <property type="entry name" value="RADICAL_SAM"/>
    <property type="match status" value="1"/>
</dbReference>
<dbReference type="SFLD" id="SFLDG01383">
    <property type="entry name" value="cyclic_pyranopterin_phosphate"/>
    <property type="match status" value="1"/>
</dbReference>
<evidence type="ECO:0000256" key="3">
    <source>
        <dbReference type="ARBA" id="ARBA00022485"/>
    </source>
</evidence>
<dbReference type="InterPro" id="IPR040064">
    <property type="entry name" value="MoaA-like"/>
</dbReference>
<keyword evidence="9" id="KW-0342">GTP-binding</keyword>
<dbReference type="Pfam" id="PF06463">
    <property type="entry name" value="Mob_synth_C"/>
    <property type="match status" value="1"/>
</dbReference>
<dbReference type="InterPro" id="IPR007197">
    <property type="entry name" value="rSAM"/>
</dbReference>
<dbReference type="GO" id="GO:0006777">
    <property type="term" value="P:Mo-molybdopterin cofactor biosynthetic process"/>
    <property type="evidence" value="ECO:0007669"/>
    <property type="project" value="UniProtKB-KW"/>
</dbReference>
<keyword evidence="4" id="KW-0949">S-adenosyl-L-methionine</keyword>
<keyword evidence="7" id="KW-0408">Iron</keyword>
<sequence length="333" mass="37391">MRDLCDGRGRTVRYLRLSVTDRCNLRCMYCRSNVREHSIPHQEILRYEEMARMVGVAASLGIEKVRLTGGELFVRRGCDTFLSMLRARYPEIDLRITTNGTLLEPHISLLRRVNVHVVNLSLDSFDRGTFAAVTGRDMLPDVLRALEALLSARLRVKINVVAMRGVNDGQMDDFVHAALTMPLDLRFIEFMPMSSGTLWNTENFWPAGEIKKEAERRVRLLPEADSPASAGPARMYRIVGGKGRMGFITPVTEPFCLACNRLRMTSDGALRTCLFADREYRLRGLLRHPEITDARIAQIIRRVCANKPVGADILYARPLNGAVAAKQMSGIGG</sequence>
<keyword evidence="6" id="KW-0547">Nucleotide-binding</keyword>
<dbReference type="RefSeq" id="WP_096399511.1">
    <property type="nucleotide sequence ID" value="NZ_AP017368.1"/>
</dbReference>
<reference evidence="14 15" key="1">
    <citation type="journal article" date="2017" name="ISME J.">
        <title>Genome of 'Ca. Desulfovibrio trichonymphae', an H2-oxidizing bacterium in a tripartite symbiotic system within a protist cell in the termite gut.</title>
        <authorList>
            <person name="Kuwahara H."/>
            <person name="Yuki M."/>
            <person name="Izawa K."/>
            <person name="Ohkuma M."/>
            <person name="Hongoh Y."/>
        </authorList>
    </citation>
    <scope>NUCLEOTIDE SEQUENCE [LARGE SCALE GENOMIC DNA]</scope>
    <source>
        <strain evidence="14 15">Rs-N31</strain>
    </source>
</reference>
<dbReference type="UniPathway" id="UPA00344"/>
<dbReference type="InterPro" id="IPR050105">
    <property type="entry name" value="MoCo_biosynth_MoaA/MoaC"/>
</dbReference>
<organism evidence="14 15">
    <name type="scientific">Candidatus Desulfovibrio trichonymphae</name>
    <dbReference type="NCBI Taxonomy" id="1725232"/>
    <lineage>
        <taxon>Bacteria</taxon>
        <taxon>Pseudomonadati</taxon>
        <taxon>Thermodesulfobacteriota</taxon>
        <taxon>Desulfovibrionia</taxon>
        <taxon>Desulfovibrionales</taxon>
        <taxon>Desulfovibrionaceae</taxon>
        <taxon>Desulfovibrio</taxon>
    </lineage>
</organism>
<dbReference type="GO" id="GO:0061798">
    <property type="term" value="F:GTP 3',8'-cyclase activity"/>
    <property type="evidence" value="ECO:0007669"/>
    <property type="project" value="UniProtKB-EC"/>
</dbReference>
<evidence type="ECO:0000256" key="5">
    <source>
        <dbReference type="ARBA" id="ARBA00022723"/>
    </source>
</evidence>
<evidence type="ECO:0000256" key="9">
    <source>
        <dbReference type="ARBA" id="ARBA00023134"/>
    </source>
</evidence>
<evidence type="ECO:0000259" key="13">
    <source>
        <dbReference type="PROSITE" id="PS51918"/>
    </source>
</evidence>
<gene>
    <name evidence="14" type="primary">moaA</name>
    <name evidence="14" type="ORF">RSDT_0471</name>
</gene>
<dbReference type="EMBL" id="AP017368">
    <property type="protein sequence ID" value="BAV91983.1"/>
    <property type="molecule type" value="Genomic_DNA"/>
</dbReference>
<keyword evidence="5" id="KW-0479">Metal-binding</keyword>
<accession>A0A1J1DQ68</accession>
<dbReference type="GO" id="GO:0046872">
    <property type="term" value="F:metal ion binding"/>
    <property type="evidence" value="ECO:0007669"/>
    <property type="project" value="UniProtKB-KW"/>
</dbReference>
<protein>
    <recommendedName>
        <fullName evidence="2">GTP 3',8-cyclase</fullName>
        <ecNumber evidence="2">4.1.99.22</ecNumber>
    </recommendedName>
</protein>
<dbReference type="SFLD" id="SFLDG01067">
    <property type="entry name" value="SPASM/twitch_domain_containing"/>
    <property type="match status" value="1"/>
</dbReference>
<evidence type="ECO:0000256" key="2">
    <source>
        <dbReference type="ARBA" id="ARBA00012167"/>
    </source>
</evidence>
<dbReference type="InterPro" id="IPR006638">
    <property type="entry name" value="Elp3/MiaA/NifB-like_rSAM"/>
</dbReference>
<dbReference type="PANTHER" id="PTHR22960">
    <property type="entry name" value="MOLYBDOPTERIN COFACTOR SYNTHESIS PROTEIN A"/>
    <property type="match status" value="1"/>
</dbReference>
<keyword evidence="8" id="KW-0411">Iron-sulfur</keyword>
<proteinExistence type="predicted"/>
<evidence type="ECO:0000256" key="11">
    <source>
        <dbReference type="ARBA" id="ARBA00023239"/>
    </source>
</evidence>
<evidence type="ECO:0000256" key="7">
    <source>
        <dbReference type="ARBA" id="ARBA00023004"/>
    </source>
</evidence>
<dbReference type="GO" id="GO:0005525">
    <property type="term" value="F:GTP binding"/>
    <property type="evidence" value="ECO:0007669"/>
    <property type="project" value="UniProtKB-KW"/>
</dbReference>
<dbReference type="SUPFAM" id="SSF102114">
    <property type="entry name" value="Radical SAM enzymes"/>
    <property type="match status" value="1"/>
</dbReference>
<evidence type="ECO:0000256" key="6">
    <source>
        <dbReference type="ARBA" id="ARBA00022741"/>
    </source>
</evidence>
<dbReference type="SMART" id="SM00729">
    <property type="entry name" value="Elp3"/>
    <property type="match status" value="1"/>
</dbReference>
<dbReference type="InterPro" id="IPR013785">
    <property type="entry name" value="Aldolase_TIM"/>
</dbReference>
<dbReference type="Pfam" id="PF04055">
    <property type="entry name" value="Radical_SAM"/>
    <property type="match status" value="1"/>
</dbReference>
<evidence type="ECO:0000256" key="12">
    <source>
        <dbReference type="ARBA" id="ARBA00048697"/>
    </source>
</evidence>
<keyword evidence="11" id="KW-0456">Lyase</keyword>